<evidence type="ECO:0000256" key="1">
    <source>
        <dbReference type="SAM" id="MobiDB-lite"/>
    </source>
</evidence>
<dbReference type="AlphaFoldDB" id="A0A6S7LKI7"/>
<dbReference type="PANTHER" id="PTHR15708">
    <property type="entry name" value="ACTIN BUNDLING/MISSING IN METASTASIS-RELATED"/>
    <property type="match status" value="1"/>
</dbReference>
<dbReference type="Pfam" id="PF08397">
    <property type="entry name" value="IMD"/>
    <property type="match status" value="1"/>
</dbReference>
<dbReference type="InterPro" id="IPR027267">
    <property type="entry name" value="AH/BAR_dom_sf"/>
</dbReference>
<feature type="compositionally biased region" description="Low complexity" evidence="1">
    <location>
        <begin position="336"/>
        <end position="349"/>
    </location>
</feature>
<feature type="compositionally biased region" description="Low complexity" evidence="1">
    <location>
        <begin position="193"/>
        <end position="214"/>
    </location>
</feature>
<evidence type="ECO:0000313" key="3">
    <source>
        <dbReference type="Proteomes" id="UP001152795"/>
    </source>
</evidence>
<feature type="compositionally biased region" description="Polar residues" evidence="1">
    <location>
        <begin position="535"/>
        <end position="551"/>
    </location>
</feature>
<dbReference type="GO" id="GO:0015629">
    <property type="term" value="C:actin cytoskeleton"/>
    <property type="evidence" value="ECO:0007669"/>
    <property type="project" value="TreeGrafter"/>
</dbReference>
<dbReference type="GO" id="GO:0030031">
    <property type="term" value="P:cell projection assembly"/>
    <property type="evidence" value="ECO:0007669"/>
    <property type="project" value="TreeGrafter"/>
</dbReference>
<dbReference type="InterPro" id="IPR013606">
    <property type="entry name" value="I-BAR_dom"/>
</dbReference>
<feature type="region of interest" description="Disordered" evidence="1">
    <location>
        <begin position="175"/>
        <end position="245"/>
    </location>
</feature>
<gene>
    <name evidence="2" type="ORF">PACLA_8A024721</name>
</gene>
<feature type="compositionally biased region" description="Low complexity" evidence="1">
    <location>
        <begin position="272"/>
        <end position="283"/>
    </location>
</feature>
<dbReference type="SUPFAM" id="SSF103657">
    <property type="entry name" value="BAR/IMD domain-like"/>
    <property type="match status" value="1"/>
</dbReference>
<dbReference type="OrthoDB" id="10061327at2759"/>
<keyword evidence="3" id="KW-1185">Reference proteome</keyword>
<sequence>MVIRHRSIEQKLRVLSGLFGDSLIVPLQEKIDEWKKSVNHFDKENSKEYKQAKQDLKKVGSETVRLRKKVNKKGKFGQKERLEAVMKMASAQFGVFEEHQKRALRKVLIEERSRYCILLNLFQPVVEQEVSLLSDAENLSALLQEAARQCEKPNNLPDAGEHMIEDFKLSESGFLDEQLTPPSSPSNHRRQHSYSVSSGASSRSSSPSSRVGSPEKGTLTRSKSMSAASHRPAPPVRRSSVLSPQRENYMEKHLGMSRLSISSQDSATNQSYYSSMSSLDSQSVDYLPPPPAPVLPPAPPSPNPSEVSLPPPPSMEEILRERACQKSRTVDSGFYSSMSSSLDRSPSTSLAQVPYDDNDSGHYEAVVPYEPGTPGDPDGYYENPQYVSPHVKTYRSNSESMTSRVHGVHFQKRSMSYNEAERFDRNDIAVQHLRRVAFQDPRVKCFDLKTDLSAQIAANAAEVAAHFQRKDDKDDSPVSPGKWRPPVAKKNYFSPPTSPNHSPNFDQFWRQMENPRRGVDNEFLDDNYKARDPSTETTNSFLSQIQRQRSSMKYVAKHQ</sequence>
<reference evidence="2" key="1">
    <citation type="submission" date="2020-04" db="EMBL/GenBank/DDBJ databases">
        <authorList>
            <person name="Alioto T."/>
            <person name="Alioto T."/>
            <person name="Gomez Garrido J."/>
        </authorList>
    </citation>
    <scope>NUCLEOTIDE SEQUENCE</scope>
    <source>
        <strain evidence="2">A484AB</strain>
    </source>
</reference>
<name>A0A6S7LKI7_PARCT</name>
<dbReference type="Proteomes" id="UP001152795">
    <property type="component" value="Unassembled WGS sequence"/>
</dbReference>
<feature type="region of interest" description="Disordered" evidence="1">
    <location>
        <begin position="272"/>
        <end position="358"/>
    </location>
</feature>
<dbReference type="GO" id="GO:0009898">
    <property type="term" value="C:cytoplasmic side of plasma membrane"/>
    <property type="evidence" value="ECO:0007669"/>
    <property type="project" value="TreeGrafter"/>
</dbReference>
<dbReference type="InterPro" id="IPR030127">
    <property type="entry name" value="MTSS1/MTSS2"/>
</dbReference>
<feature type="compositionally biased region" description="Basic and acidic residues" evidence="1">
    <location>
        <begin position="516"/>
        <end position="534"/>
    </location>
</feature>
<comment type="caution">
    <text evidence="2">The sequence shown here is derived from an EMBL/GenBank/DDBJ whole genome shotgun (WGS) entry which is preliminary data.</text>
</comment>
<dbReference type="Gene3D" id="1.20.1270.60">
    <property type="entry name" value="Arfaptin homology (AH) domain/BAR domain"/>
    <property type="match status" value="1"/>
</dbReference>
<protein>
    <submittedName>
        <fullName evidence="2">MTSS1 isoform X1</fullName>
    </submittedName>
</protein>
<dbReference type="GO" id="GO:0007009">
    <property type="term" value="P:plasma membrane organization"/>
    <property type="evidence" value="ECO:0007669"/>
    <property type="project" value="InterPro"/>
</dbReference>
<evidence type="ECO:0000313" key="2">
    <source>
        <dbReference type="EMBL" id="CAB4033699.1"/>
    </source>
</evidence>
<feature type="compositionally biased region" description="Pro residues" evidence="1">
    <location>
        <begin position="287"/>
        <end position="314"/>
    </location>
</feature>
<feature type="region of interest" description="Disordered" evidence="1">
    <location>
        <begin position="467"/>
        <end position="502"/>
    </location>
</feature>
<dbReference type="EMBL" id="CACRXK020019475">
    <property type="protein sequence ID" value="CAB4033699.1"/>
    <property type="molecule type" value="Genomic_DNA"/>
</dbReference>
<dbReference type="GO" id="GO:0005543">
    <property type="term" value="F:phospholipid binding"/>
    <property type="evidence" value="ECO:0007669"/>
    <property type="project" value="TreeGrafter"/>
</dbReference>
<dbReference type="PANTHER" id="PTHR15708:SF4">
    <property type="entry name" value="FI21477P1-RELATED"/>
    <property type="match status" value="1"/>
</dbReference>
<feature type="region of interest" description="Disordered" evidence="1">
    <location>
        <begin position="516"/>
        <end position="559"/>
    </location>
</feature>
<proteinExistence type="predicted"/>
<dbReference type="GO" id="GO:0003779">
    <property type="term" value="F:actin binding"/>
    <property type="evidence" value="ECO:0007669"/>
    <property type="project" value="InterPro"/>
</dbReference>
<dbReference type="PROSITE" id="PS51338">
    <property type="entry name" value="IMD"/>
    <property type="match status" value="1"/>
</dbReference>
<accession>A0A6S7LKI7</accession>
<organism evidence="2 3">
    <name type="scientific">Paramuricea clavata</name>
    <name type="common">Red gorgonian</name>
    <name type="synonym">Violescent sea-whip</name>
    <dbReference type="NCBI Taxonomy" id="317549"/>
    <lineage>
        <taxon>Eukaryota</taxon>
        <taxon>Metazoa</taxon>
        <taxon>Cnidaria</taxon>
        <taxon>Anthozoa</taxon>
        <taxon>Octocorallia</taxon>
        <taxon>Malacalcyonacea</taxon>
        <taxon>Plexauridae</taxon>
        <taxon>Paramuricea</taxon>
    </lineage>
</organism>